<sequence length="313" mass="33672">MSTEQAPGRTRRSTAPGDPRITVAVITRDRSASLLRTLDALAALPERPPVIVVDNSRHDTTRRTVSGHPAITRLLRPAGNTGALGRNLAVRYARTPYVAFSDDDSWWDPGSLARAADLLDRHPRLGLLAARTLVGEQAAEDPLNAVLAASPLPTEPDLPGRPVLGFLGCACVVRRTAFLDVGGYHPLLFFGGEETLLAYDLSAAGWGVAYEPTLRARHHPEAHGRSGRSFLVRRNHVLTTCLRRPWPVALRAGTARALAAAAGHPGARRALKETVARFPAAVARRRTLPPRVEHAARLLDRDAAGHPGGDTAR</sequence>
<evidence type="ECO:0000313" key="6">
    <source>
        <dbReference type="Proteomes" id="UP001500893"/>
    </source>
</evidence>
<reference evidence="6" key="1">
    <citation type="journal article" date="2019" name="Int. J. Syst. Evol. Microbiol.">
        <title>The Global Catalogue of Microorganisms (GCM) 10K type strain sequencing project: providing services to taxonomists for standard genome sequencing and annotation.</title>
        <authorList>
            <consortium name="The Broad Institute Genomics Platform"/>
            <consortium name="The Broad Institute Genome Sequencing Center for Infectious Disease"/>
            <person name="Wu L."/>
            <person name="Ma J."/>
        </authorList>
    </citation>
    <scope>NUCLEOTIDE SEQUENCE [LARGE SCALE GENOMIC DNA]</scope>
    <source>
        <strain evidence="6">JCM 11574</strain>
    </source>
</reference>
<comment type="similarity">
    <text evidence="1">Belongs to the glycosyltransferase 2 family.</text>
</comment>
<protein>
    <submittedName>
        <fullName evidence="5">Glycosyltransferase</fullName>
    </submittedName>
</protein>
<feature type="domain" description="Glycosyltransferase 2-like" evidence="4">
    <location>
        <begin position="22"/>
        <end position="179"/>
    </location>
</feature>
<evidence type="ECO:0000313" key="5">
    <source>
        <dbReference type="EMBL" id="GAA3133507.1"/>
    </source>
</evidence>
<dbReference type="EMBL" id="BAAAVM010000023">
    <property type="protein sequence ID" value="GAA3133507.1"/>
    <property type="molecule type" value="Genomic_DNA"/>
</dbReference>
<evidence type="ECO:0000256" key="2">
    <source>
        <dbReference type="ARBA" id="ARBA00022676"/>
    </source>
</evidence>
<accession>A0ABP6N1H9</accession>
<dbReference type="SUPFAM" id="SSF53448">
    <property type="entry name" value="Nucleotide-diphospho-sugar transferases"/>
    <property type="match status" value="1"/>
</dbReference>
<comment type="caution">
    <text evidence="5">The sequence shown here is derived from an EMBL/GenBank/DDBJ whole genome shotgun (WGS) entry which is preliminary data.</text>
</comment>
<dbReference type="InterPro" id="IPR050834">
    <property type="entry name" value="Glycosyltransf_2"/>
</dbReference>
<dbReference type="Gene3D" id="3.90.550.10">
    <property type="entry name" value="Spore Coat Polysaccharide Biosynthesis Protein SpsA, Chain A"/>
    <property type="match status" value="1"/>
</dbReference>
<dbReference type="PANTHER" id="PTHR43685">
    <property type="entry name" value="GLYCOSYLTRANSFERASE"/>
    <property type="match status" value="1"/>
</dbReference>
<dbReference type="InterPro" id="IPR029044">
    <property type="entry name" value="Nucleotide-diphossugar_trans"/>
</dbReference>
<evidence type="ECO:0000256" key="1">
    <source>
        <dbReference type="ARBA" id="ARBA00006739"/>
    </source>
</evidence>
<keyword evidence="2" id="KW-0328">Glycosyltransferase</keyword>
<evidence type="ECO:0000259" key="4">
    <source>
        <dbReference type="Pfam" id="PF00535"/>
    </source>
</evidence>
<dbReference type="Pfam" id="PF00535">
    <property type="entry name" value="Glycos_transf_2"/>
    <property type="match status" value="1"/>
</dbReference>
<proteinExistence type="inferred from homology"/>
<name>A0ABP6N1H9_9ACTN</name>
<keyword evidence="6" id="KW-1185">Reference proteome</keyword>
<dbReference type="InterPro" id="IPR001173">
    <property type="entry name" value="Glyco_trans_2-like"/>
</dbReference>
<keyword evidence="3" id="KW-0808">Transferase</keyword>
<dbReference type="Proteomes" id="UP001500893">
    <property type="component" value="Unassembled WGS sequence"/>
</dbReference>
<dbReference type="RefSeq" id="WP_345048749.1">
    <property type="nucleotide sequence ID" value="NZ_BAAAVM010000023.1"/>
</dbReference>
<organism evidence="5 6">
    <name type="scientific">Streptomyces rameus</name>
    <dbReference type="NCBI Taxonomy" id="68261"/>
    <lineage>
        <taxon>Bacteria</taxon>
        <taxon>Bacillati</taxon>
        <taxon>Actinomycetota</taxon>
        <taxon>Actinomycetes</taxon>
        <taxon>Kitasatosporales</taxon>
        <taxon>Streptomycetaceae</taxon>
        <taxon>Streptomyces</taxon>
    </lineage>
</organism>
<gene>
    <name evidence="5" type="ORF">GCM10010521_19150</name>
</gene>
<dbReference type="PANTHER" id="PTHR43685:SF5">
    <property type="entry name" value="GLYCOSYLTRANSFERASE EPSE-RELATED"/>
    <property type="match status" value="1"/>
</dbReference>
<evidence type="ECO:0000256" key="3">
    <source>
        <dbReference type="ARBA" id="ARBA00022679"/>
    </source>
</evidence>